<sequence>MGFREYPYQISLNAKIERKAKKRKEAKQIKKAKKSEYIFIICTKKTVFYGG</sequence>
<accession>A0ABR7MSC2</accession>
<evidence type="ECO:0000313" key="1">
    <source>
        <dbReference type="EMBL" id="MBC8556707.1"/>
    </source>
</evidence>
<gene>
    <name evidence="1" type="ORF">H8700_03165</name>
</gene>
<comment type="caution">
    <text evidence="1">The sequence shown here is derived from an EMBL/GenBank/DDBJ whole genome shotgun (WGS) entry which is preliminary data.</text>
</comment>
<dbReference type="EMBL" id="JACRSW010000010">
    <property type="protein sequence ID" value="MBC8556707.1"/>
    <property type="molecule type" value="Genomic_DNA"/>
</dbReference>
<dbReference type="Proteomes" id="UP000637513">
    <property type="component" value="Unassembled WGS sequence"/>
</dbReference>
<evidence type="ECO:0000313" key="2">
    <source>
        <dbReference type="Proteomes" id="UP000637513"/>
    </source>
</evidence>
<organism evidence="1 2">
    <name type="scientific">Jutongia hominis</name>
    <dbReference type="NCBI Taxonomy" id="2763664"/>
    <lineage>
        <taxon>Bacteria</taxon>
        <taxon>Bacillati</taxon>
        <taxon>Bacillota</taxon>
        <taxon>Clostridia</taxon>
        <taxon>Lachnospirales</taxon>
        <taxon>Lachnospiraceae</taxon>
        <taxon>Jutongia</taxon>
    </lineage>
</organism>
<reference evidence="1 2" key="1">
    <citation type="submission" date="2020-08" db="EMBL/GenBank/DDBJ databases">
        <title>Genome public.</title>
        <authorList>
            <person name="Liu C."/>
            <person name="Sun Q."/>
        </authorList>
    </citation>
    <scope>NUCLEOTIDE SEQUENCE [LARGE SCALE GENOMIC DNA]</scope>
    <source>
        <strain evidence="1 2">BX3</strain>
    </source>
</reference>
<name>A0ABR7MSC2_9FIRM</name>
<protein>
    <submittedName>
        <fullName evidence="1">Uncharacterized protein</fullName>
    </submittedName>
</protein>
<keyword evidence="2" id="KW-1185">Reference proteome</keyword>
<dbReference type="RefSeq" id="WP_249303056.1">
    <property type="nucleotide sequence ID" value="NZ_JACRSW010000010.1"/>
</dbReference>
<proteinExistence type="predicted"/>